<evidence type="ECO:0000313" key="11">
    <source>
        <dbReference type="EMBL" id="BAI98196.1"/>
    </source>
</evidence>
<keyword evidence="10" id="KW-0998">Cell outer membrane</keyword>
<organism evidence="11 12">
    <name type="scientific">Sphingobium indicum (strain DSM 16413 / CCM 7287 / MTCC 6362 / UT26 / NBRC 101211 / UT26S)</name>
    <name type="common">Sphingobium japonicum</name>
    <dbReference type="NCBI Taxonomy" id="452662"/>
    <lineage>
        <taxon>Bacteria</taxon>
        <taxon>Pseudomonadati</taxon>
        <taxon>Pseudomonadota</taxon>
        <taxon>Alphaproteobacteria</taxon>
        <taxon>Sphingomonadales</taxon>
        <taxon>Sphingomonadaceae</taxon>
        <taxon>Sphingobium</taxon>
    </lineage>
</organism>
<dbReference type="STRING" id="452662.SJA_C1-33620"/>
<comment type="subcellular location">
    <subcellularLocation>
        <location evidence="1">Cell outer membrane</location>
        <topology evidence="1">Multi-pass membrane protein</topology>
    </subcellularLocation>
</comment>
<dbReference type="KEGG" id="sjp:SJA_C1-33620"/>
<keyword evidence="2" id="KW-0813">Transport</keyword>
<keyword evidence="11" id="KW-0675">Receptor</keyword>
<evidence type="ECO:0000256" key="4">
    <source>
        <dbReference type="ARBA" id="ARBA00022496"/>
    </source>
</evidence>
<name>D4Z6G4_SPHIU</name>
<dbReference type="Gene3D" id="2.40.170.20">
    <property type="entry name" value="TonB-dependent receptor, beta-barrel domain"/>
    <property type="match status" value="1"/>
</dbReference>
<keyword evidence="7" id="KW-0406">Ion transport</keyword>
<evidence type="ECO:0000256" key="6">
    <source>
        <dbReference type="ARBA" id="ARBA00023004"/>
    </source>
</evidence>
<evidence type="ECO:0000256" key="5">
    <source>
        <dbReference type="ARBA" id="ARBA00022692"/>
    </source>
</evidence>
<evidence type="ECO:0000256" key="1">
    <source>
        <dbReference type="ARBA" id="ARBA00004571"/>
    </source>
</evidence>
<keyword evidence="4" id="KW-0410">Iron transport</keyword>
<evidence type="ECO:0000256" key="2">
    <source>
        <dbReference type="ARBA" id="ARBA00022448"/>
    </source>
</evidence>
<evidence type="ECO:0000256" key="9">
    <source>
        <dbReference type="ARBA" id="ARBA00023136"/>
    </source>
</evidence>
<dbReference type="GO" id="GO:0009279">
    <property type="term" value="C:cell outer membrane"/>
    <property type="evidence" value="ECO:0007669"/>
    <property type="project" value="UniProtKB-SubCell"/>
</dbReference>
<evidence type="ECO:0000256" key="10">
    <source>
        <dbReference type="ARBA" id="ARBA00023237"/>
    </source>
</evidence>
<keyword evidence="12" id="KW-1185">Reference proteome</keyword>
<evidence type="ECO:0000313" key="12">
    <source>
        <dbReference type="Proteomes" id="UP000007753"/>
    </source>
</evidence>
<sequence length="128" mass="13748">MSDFLLSASYAYSHSTVHAPGEGFDGLTPAQSPRHAASATLAWEPKQGPALSATLRYVDKQYEDDLEKDVLPHALTVDAVARLPLGHGVTLVARGENLFDEEVITRNAGGSIDLGTPRTLWIGFRFAG</sequence>
<protein>
    <submittedName>
        <fullName evidence="11">TonB-dependent receptor-like protein</fullName>
    </submittedName>
</protein>
<keyword evidence="6" id="KW-0408">Iron</keyword>
<evidence type="ECO:0000256" key="3">
    <source>
        <dbReference type="ARBA" id="ARBA00022452"/>
    </source>
</evidence>
<evidence type="ECO:0000256" key="7">
    <source>
        <dbReference type="ARBA" id="ARBA00023065"/>
    </source>
</evidence>
<dbReference type="EMBL" id="AP010803">
    <property type="protein sequence ID" value="BAI98196.1"/>
    <property type="molecule type" value="Genomic_DNA"/>
</dbReference>
<keyword evidence="9" id="KW-0472">Membrane</keyword>
<dbReference type="HOGENOM" id="CLU_1958171_0_0_5"/>
<evidence type="ECO:0000256" key="8">
    <source>
        <dbReference type="ARBA" id="ARBA00023077"/>
    </source>
</evidence>
<reference evidence="11 12" key="1">
    <citation type="journal article" date="2010" name="J. Bacteriol.">
        <title>Complete genome sequence of the representative gamma-hexachlorocyclohexane-degrading bacterium Sphingobium japonicum UT26.</title>
        <authorList>
            <person name="Nagata Y."/>
            <person name="Ohtsubo Y."/>
            <person name="Endo R."/>
            <person name="Ichikawa N."/>
            <person name="Ankai A."/>
            <person name="Oguchi A."/>
            <person name="Fukui S."/>
            <person name="Fujita N."/>
            <person name="Tsuda M."/>
        </authorList>
    </citation>
    <scope>NUCLEOTIDE SEQUENCE [LARGE SCALE GENOMIC DNA]</scope>
    <source>
        <strain evidence="12">DSM 16413 / CCM 7287 / MTCC 6362 / UT26 / NBRC 101211 / UT26S</strain>
    </source>
</reference>
<keyword evidence="3" id="KW-1134">Transmembrane beta strand</keyword>
<gene>
    <name evidence="11" type="ordered locus">SJA_C1-33620</name>
</gene>
<dbReference type="PANTHER" id="PTHR32552:SF81">
    <property type="entry name" value="TONB-DEPENDENT OUTER MEMBRANE RECEPTOR"/>
    <property type="match status" value="1"/>
</dbReference>
<keyword evidence="8" id="KW-0798">TonB box</keyword>
<dbReference type="InterPro" id="IPR039426">
    <property type="entry name" value="TonB-dep_rcpt-like"/>
</dbReference>
<accession>D4Z6G4</accession>
<keyword evidence="5" id="KW-0812">Transmembrane</keyword>
<dbReference type="AlphaFoldDB" id="D4Z6G4"/>
<dbReference type="PANTHER" id="PTHR32552">
    <property type="entry name" value="FERRICHROME IRON RECEPTOR-RELATED"/>
    <property type="match status" value="1"/>
</dbReference>
<dbReference type="eggNOG" id="COG4771">
    <property type="taxonomic scope" value="Bacteria"/>
</dbReference>
<dbReference type="InterPro" id="IPR036942">
    <property type="entry name" value="Beta-barrel_TonB_sf"/>
</dbReference>
<dbReference type="SUPFAM" id="SSF56935">
    <property type="entry name" value="Porins"/>
    <property type="match status" value="1"/>
</dbReference>
<dbReference type="Proteomes" id="UP000007753">
    <property type="component" value="Chromosome 1"/>
</dbReference>
<dbReference type="GO" id="GO:0006826">
    <property type="term" value="P:iron ion transport"/>
    <property type="evidence" value="ECO:0007669"/>
    <property type="project" value="UniProtKB-KW"/>
</dbReference>
<proteinExistence type="predicted"/>